<evidence type="ECO:0000256" key="6">
    <source>
        <dbReference type="PIRSR" id="PIRSR000189-1"/>
    </source>
</evidence>
<evidence type="ECO:0000256" key="7">
    <source>
        <dbReference type="SAM" id="SignalP"/>
    </source>
</evidence>
<dbReference type="GO" id="GO:0019478">
    <property type="term" value="P:D-amino acid catabolic process"/>
    <property type="evidence" value="ECO:0007669"/>
    <property type="project" value="TreeGrafter"/>
</dbReference>
<organism evidence="9 10">
    <name type="scientific">Cyberlindnera jadinii (strain ATCC 18201 / CBS 1600 / BCRC 20928 / JCM 3617 / NBRC 0987 / NRRL Y-1542)</name>
    <name type="common">Torula yeast</name>
    <name type="synonym">Candida utilis</name>
    <dbReference type="NCBI Taxonomy" id="983966"/>
    <lineage>
        <taxon>Eukaryota</taxon>
        <taxon>Fungi</taxon>
        <taxon>Dikarya</taxon>
        <taxon>Ascomycota</taxon>
        <taxon>Saccharomycotina</taxon>
        <taxon>Saccharomycetes</taxon>
        <taxon>Phaffomycetales</taxon>
        <taxon>Phaffomycetaceae</taxon>
        <taxon>Cyberlindnera</taxon>
    </lineage>
</organism>
<dbReference type="Gene3D" id="3.30.9.10">
    <property type="entry name" value="D-Amino Acid Oxidase, subunit A, domain 2"/>
    <property type="match status" value="1"/>
</dbReference>
<protein>
    <recommendedName>
        <fullName evidence="8">FAD dependent oxidoreductase domain-containing protein</fullName>
    </recommendedName>
</protein>
<dbReference type="PANTHER" id="PTHR11530">
    <property type="entry name" value="D-AMINO ACID OXIDASE"/>
    <property type="match status" value="1"/>
</dbReference>
<comment type="cofactor">
    <cofactor evidence="1 6">
        <name>FAD</name>
        <dbReference type="ChEBI" id="CHEBI:57692"/>
    </cofactor>
</comment>
<keyword evidence="10" id="KW-1185">Reference proteome</keyword>
<dbReference type="PROSITE" id="PS00677">
    <property type="entry name" value="DAO"/>
    <property type="match status" value="1"/>
</dbReference>
<dbReference type="AlphaFoldDB" id="A0A1E4S1G7"/>
<dbReference type="RefSeq" id="XP_020070389.1">
    <property type="nucleotide sequence ID" value="XM_020213710.1"/>
</dbReference>
<dbReference type="Gene3D" id="3.40.50.720">
    <property type="entry name" value="NAD(P)-binding Rossmann-like Domain"/>
    <property type="match status" value="1"/>
</dbReference>
<evidence type="ECO:0000256" key="5">
    <source>
        <dbReference type="ARBA" id="ARBA00023002"/>
    </source>
</evidence>
<dbReference type="Pfam" id="PF01266">
    <property type="entry name" value="DAO"/>
    <property type="match status" value="1"/>
</dbReference>
<dbReference type="InterPro" id="IPR023209">
    <property type="entry name" value="DAO"/>
</dbReference>
<dbReference type="SUPFAM" id="SSF54373">
    <property type="entry name" value="FAD-linked reductases, C-terminal domain"/>
    <property type="match status" value="1"/>
</dbReference>
<accession>A0A1E4S1G7</accession>
<evidence type="ECO:0000313" key="10">
    <source>
        <dbReference type="Proteomes" id="UP000094389"/>
    </source>
</evidence>
<dbReference type="SUPFAM" id="SSF51971">
    <property type="entry name" value="Nucleotide-binding domain"/>
    <property type="match status" value="1"/>
</dbReference>
<dbReference type="GO" id="GO:0005737">
    <property type="term" value="C:cytoplasm"/>
    <property type="evidence" value="ECO:0007669"/>
    <property type="project" value="TreeGrafter"/>
</dbReference>
<dbReference type="GeneID" id="30988106"/>
<dbReference type="GO" id="GO:0003884">
    <property type="term" value="F:D-amino-acid oxidase activity"/>
    <property type="evidence" value="ECO:0007669"/>
    <property type="project" value="InterPro"/>
</dbReference>
<dbReference type="GO" id="GO:0071949">
    <property type="term" value="F:FAD binding"/>
    <property type="evidence" value="ECO:0007669"/>
    <property type="project" value="InterPro"/>
</dbReference>
<dbReference type="PANTHER" id="PTHR11530:SF26">
    <property type="entry name" value="FAD DEPENDENT OXIDOREDUCTASE SUPERFAMILY (AFU_ORTHOLOGUE AFUA_5G13940)"/>
    <property type="match status" value="1"/>
</dbReference>
<evidence type="ECO:0000256" key="2">
    <source>
        <dbReference type="ARBA" id="ARBA00006730"/>
    </source>
</evidence>
<dbReference type="PIRSF" id="PIRSF000189">
    <property type="entry name" value="D-aa_oxidase"/>
    <property type="match status" value="1"/>
</dbReference>
<comment type="similarity">
    <text evidence="2">Belongs to the DAMOX/DASOX family.</text>
</comment>
<dbReference type="STRING" id="983966.A0A1E4S1G7"/>
<feature type="binding site" evidence="6">
    <location>
        <position position="321"/>
    </location>
    <ligand>
        <name>D-dopa</name>
        <dbReference type="ChEBI" id="CHEBI:149689"/>
    </ligand>
</feature>
<feature type="binding site" evidence="6">
    <location>
        <position position="293"/>
    </location>
    <ligand>
        <name>D-dopa</name>
        <dbReference type="ChEBI" id="CHEBI:149689"/>
    </ligand>
</feature>
<dbReference type="EMBL" id="KV453931">
    <property type="protein sequence ID" value="ODV73350.1"/>
    <property type="molecule type" value="Genomic_DNA"/>
</dbReference>
<evidence type="ECO:0000256" key="3">
    <source>
        <dbReference type="ARBA" id="ARBA00022630"/>
    </source>
</evidence>
<sequence>MSQVVVVGAGVIGLSCALTLSEGGYKVKVVAANFPTDPLSSKYTSSWAGAHYRPFPSLTDKDYEDAMLTRVTYDYFKKLSVEEPESTVKWVQGVDFVEEKGIYGVNSRGYYEGIDDMKIVPREQYPPGVAFGASYTTWVLNSPLYIQYLMRKLTFKYGVTFTRAELISLKQISQAYPGHIIVNATGMGLQWDGGYDGDCFPIRGQTLLVRVPQDCLYLNKTVTHQSKDGLWTFVIPRPHHGGVILGGTKQLDDYQSTPKEEDTNALIERAKILYPELFIEGQLDIRNVNVGFRSARNGGLKVELEKYPGNVSVVHAYGAGGMGYELSYGAAKKVEEIVKGIWPKSKL</sequence>
<dbReference type="OMA" id="IIVSNHC"/>
<evidence type="ECO:0000259" key="8">
    <source>
        <dbReference type="Pfam" id="PF01266"/>
    </source>
</evidence>
<name>A0A1E4S1G7_CYBJN</name>
<evidence type="ECO:0000313" key="9">
    <source>
        <dbReference type="EMBL" id="ODV73350.1"/>
    </source>
</evidence>
<dbReference type="InterPro" id="IPR006076">
    <property type="entry name" value="FAD-dep_OxRdtase"/>
</dbReference>
<keyword evidence="5" id="KW-0560">Oxidoreductase</keyword>
<evidence type="ECO:0000256" key="4">
    <source>
        <dbReference type="ARBA" id="ARBA00022827"/>
    </source>
</evidence>
<keyword evidence="7" id="KW-0732">Signal</keyword>
<dbReference type="OrthoDB" id="2015447at2759"/>
<feature type="signal peptide" evidence="7">
    <location>
        <begin position="1"/>
        <end position="17"/>
    </location>
</feature>
<keyword evidence="4 6" id="KW-0274">FAD</keyword>
<proteinExistence type="inferred from homology"/>
<reference evidence="9 10" key="1">
    <citation type="journal article" date="2016" name="Proc. Natl. Acad. Sci. U.S.A.">
        <title>Comparative genomics of biotechnologically important yeasts.</title>
        <authorList>
            <person name="Riley R."/>
            <person name="Haridas S."/>
            <person name="Wolfe K.H."/>
            <person name="Lopes M.R."/>
            <person name="Hittinger C.T."/>
            <person name="Goeker M."/>
            <person name="Salamov A.A."/>
            <person name="Wisecaver J.H."/>
            <person name="Long T.M."/>
            <person name="Calvey C.H."/>
            <person name="Aerts A.L."/>
            <person name="Barry K.W."/>
            <person name="Choi C."/>
            <person name="Clum A."/>
            <person name="Coughlan A.Y."/>
            <person name="Deshpande S."/>
            <person name="Douglass A.P."/>
            <person name="Hanson S.J."/>
            <person name="Klenk H.-P."/>
            <person name="LaButti K.M."/>
            <person name="Lapidus A."/>
            <person name="Lindquist E.A."/>
            <person name="Lipzen A.M."/>
            <person name="Meier-Kolthoff J.P."/>
            <person name="Ohm R.A."/>
            <person name="Otillar R.P."/>
            <person name="Pangilinan J.L."/>
            <person name="Peng Y."/>
            <person name="Rokas A."/>
            <person name="Rosa C.A."/>
            <person name="Scheuner C."/>
            <person name="Sibirny A.A."/>
            <person name="Slot J.C."/>
            <person name="Stielow J.B."/>
            <person name="Sun H."/>
            <person name="Kurtzman C.P."/>
            <person name="Blackwell M."/>
            <person name="Grigoriev I.V."/>
            <person name="Jeffries T.W."/>
        </authorList>
    </citation>
    <scope>NUCLEOTIDE SEQUENCE [LARGE SCALE GENOMIC DNA]</scope>
    <source>
        <strain evidence="10">ATCC 18201 / CBS 1600 / BCRC 20928 / JCM 3617 / NBRC 0987 / NRRL Y-1542</strain>
    </source>
</reference>
<keyword evidence="3" id="KW-0285">Flavoprotein</keyword>
<gene>
    <name evidence="9" type="ORF">CYBJADRAFT_162731</name>
</gene>
<dbReference type="Proteomes" id="UP000094389">
    <property type="component" value="Unassembled WGS sequence"/>
</dbReference>
<dbReference type="InterPro" id="IPR006181">
    <property type="entry name" value="D-amino_acid_oxidase_CS"/>
</dbReference>
<feature type="binding site" evidence="6">
    <location>
        <position position="185"/>
    </location>
    <ligand>
        <name>FAD</name>
        <dbReference type="ChEBI" id="CHEBI:57692"/>
    </ligand>
</feature>
<feature type="binding site" evidence="6">
    <location>
        <begin position="44"/>
        <end position="45"/>
    </location>
    <ligand>
        <name>FAD</name>
        <dbReference type="ChEBI" id="CHEBI:57692"/>
    </ligand>
</feature>
<feature type="chain" id="PRO_5009162611" description="FAD dependent oxidoreductase domain-containing protein" evidence="7">
    <location>
        <begin position="18"/>
        <end position="347"/>
    </location>
</feature>
<evidence type="ECO:0000256" key="1">
    <source>
        <dbReference type="ARBA" id="ARBA00001974"/>
    </source>
</evidence>
<feature type="domain" description="FAD dependent oxidoreductase" evidence="8">
    <location>
        <begin position="4"/>
        <end position="334"/>
    </location>
</feature>